<dbReference type="AlphaFoldDB" id="A0A9P0D375"/>
<organism evidence="1 2">
    <name type="scientific">Psylliodes chrysocephalus</name>
    <dbReference type="NCBI Taxonomy" id="3402493"/>
    <lineage>
        <taxon>Eukaryota</taxon>
        <taxon>Metazoa</taxon>
        <taxon>Ecdysozoa</taxon>
        <taxon>Arthropoda</taxon>
        <taxon>Hexapoda</taxon>
        <taxon>Insecta</taxon>
        <taxon>Pterygota</taxon>
        <taxon>Neoptera</taxon>
        <taxon>Endopterygota</taxon>
        <taxon>Coleoptera</taxon>
        <taxon>Polyphaga</taxon>
        <taxon>Cucujiformia</taxon>
        <taxon>Chrysomeloidea</taxon>
        <taxon>Chrysomelidae</taxon>
        <taxon>Galerucinae</taxon>
        <taxon>Alticini</taxon>
        <taxon>Psylliodes</taxon>
    </lineage>
</organism>
<keyword evidence="2" id="KW-1185">Reference proteome</keyword>
<evidence type="ECO:0000313" key="1">
    <source>
        <dbReference type="EMBL" id="CAH1113447.1"/>
    </source>
</evidence>
<dbReference type="OrthoDB" id="6622900at2759"/>
<name>A0A9P0D375_9CUCU</name>
<dbReference type="Proteomes" id="UP001153636">
    <property type="component" value="Chromosome 7"/>
</dbReference>
<dbReference type="EMBL" id="OV651819">
    <property type="protein sequence ID" value="CAH1113447.1"/>
    <property type="molecule type" value="Genomic_DNA"/>
</dbReference>
<gene>
    <name evidence="1" type="ORF">PSYICH_LOCUS13772</name>
</gene>
<protein>
    <submittedName>
        <fullName evidence="1">Uncharacterized protein</fullName>
    </submittedName>
</protein>
<sequence length="151" mass="17308">MQDKLQNEKSGEAFTKQMLDIGNDKIPVDSSSLTFSTNFCHFTETKTQLIEKVFPNIAQNYKNHVWLSERVILAAKNVDVNEMNFQIQNNIAGKLILYKSIDFVTNQDDVVNHPTEFLNYSESISETSSMIQETRMIQRSTTPAKSRILLN</sequence>
<reference evidence="1" key="1">
    <citation type="submission" date="2022-01" db="EMBL/GenBank/DDBJ databases">
        <authorList>
            <person name="King R."/>
        </authorList>
    </citation>
    <scope>NUCLEOTIDE SEQUENCE</scope>
</reference>
<proteinExistence type="predicted"/>
<evidence type="ECO:0000313" key="2">
    <source>
        <dbReference type="Proteomes" id="UP001153636"/>
    </source>
</evidence>
<accession>A0A9P0D375</accession>